<dbReference type="PhylomeDB" id="S8AVF2"/>
<evidence type="ECO:0008006" key="4">
    <source>
        <dbReference type="Google" id="ProtNLM"/>
    </source>
</evidence>
<dbReference type="OrthoDB" id="5408296at2759"/>
<keyword evidence="3" id="KW-1185">Reference proteome</keyword>
<dbReference type="EMBL" id="KB644412">
    <property type="protein sequence ID" value="EPS30228.1"/>
    <property type="molecule type" value="Genomic_DNA"/>
</dbReference>
<dbReference type="Proteomes" id="UP000019376">
    <property type="component" value="Unassembled WGS sequence"/>
</dbReference>
<protein>
    <recommendedName>
        <fullName evidence="4">RNA recognition motif-containing protein</fullName>
    </recommendedName>
</protein>
<feature type="region of interest" description="Disordered" evidence="1">
    <location>
        <begin position="282"/>
        <end position="311"/>
    </location>
</feature>
<name>S8AVF2_PENO1</name>
<proteinExistence type="predicted"/>
<dbReference type="STRING" id="933388.S8AVF2"/>
<dbReference type="HOGENOM" id="CLU_032402_0_0_1"/>
<feature type="compositionally biased region" description="Low complexity" evidence="1">
    <location>
        <begin position="325"/>
        <end position="344"/>
    </location>
</feature>
<feature type="compositionally biased region" description="Low complexity" evidence="1">
    <location>
        <begin position="390"/>
        <end position="404"/>
    </location>
</feature>
<feature type="region of interest" description="Disordered" evidence="1">
    <location>
        <begin position="325"/>
        <end position="466"/>
    </location>
</feature>
<reference evidence="2 3" key="1">
    <citation type="journal article" date="2013" name="PLoS ONE">
        <title>Genomic and secretomic analyses reveal unique features of the lignocellulolytic enzyme system of Penicillium decumbens.</title>
        <authorList>
            <person name="Liu G."/>
            <person name="Zhang L."/>
            <person name="Wei X."/>
            <person name="Zou G."/>
            <person name="Qin Y."/>
            <person name="Ma L."/>
            <person name="Li J."/>
            <person name="Zheng H."/>
            <person name="Wang S."/>
            <person name="Wang C."/>
            <person name="Xun L."/>
            <person name="Zhao G.-P."/>
            <person name="Zhou Z."/>
            <person name="Qu Y."/>
        </authorList>
    </citation>
    <scope>NUCLEOTIDE SEQUENCE [LARGE SCALE GENOMIC DNA]</scope>
    <source>
        <strain evidence="3">114-2 / CGMCC 5302</strain>
    </source>
</reference>
<gene>
    <name evidence="2" type="ORF">PDE_05178</name>
</gene>
<feature type="compositionally biased region" description="Polar residues" evidence="1">
    <location>
        <begin position="405"/>
        <end position="422"/>
    </location>
</feature>
<evidence type="ECO:0000313" key="2">
    <source>
        <dbReference type="EMBL" id="EPS30228.1"/>
    </source>
</evidence>
<feature type="compositionally biased region" description="Polar residues" evidence="1">
    <location>
        <begin position="285"/>
        <end position="296"/>
    </location>
</feature>
<accession>S8AVF2</accession>
<evidence type="ECO:0000256" key="1">
    <source>
        <dbReference type="SAM" id="MobiDB-lite"/>
    </source>
</evidence>
<feature type="region of interest" description="Disordered" evidence="1">
    <location>
        <begin position="179"/>
        <end position="270"/>
    </location>
</feature>
<feature type="compositionally biased region" description="Polar residues" evidence="1">
    <location>
        <begin position="180"/>
        <end position="198"/>
    </location>
</feature>
<dbReference type="AlphaFoldDB" id="S8AVF2"/>
<feature type="compositionally biased region" description="Polar residues" evidence="1">
    <location>
        <begin position="217"/>
        <end position="229"/>
    </location>
</feature>
<dbReference type="eggNOG" id="ENOG502SH9Q">
    <property type="taxonomic scope" value="Eukaryota"/>
</dbReference>
<feature type="compositionally biased region" description="Pro residues" evidence="1">
    <location>
        <begin position="241"/>
        <end position="250"/>
    </location>
</feature>
<evidence type="ECO:0000313" key="3">
    <source>
        <dbReference type="Proteomes" id="UP000019376"/>
    </source>
</evidence>
<organism evidence="2 3">
    <name type="scientific">Penicillium oxalicum (strain 114-2 / CGMCC 5302)</name>
    <name type="common">Penicillium decumbens</name>
    <dbReference type="NCBI Taxonomy" id="933388"/>
    <lineage>
        <taxon>Eukaryota</taxon>
        <taxon>Fungi</taxon>
        <taxon>Dikarya</taxon>
        <taxon>Ascomycota</taxon>
        <taxon>Pezizomycotina</taxon>
        <taxon>Eurotiomycetes</taxon>
        <taxon>Eurotiomycetidae</taxon>
        <taxon>Eurotiales</taxon>
        <taxon>Aspergillaceae</taxon>
        <taxon>Penicillium</taxon>
    </lineage>
</organism>
<sequence length="484" mass="52219">MPLQGNEERLLNVFADIHCFFTSPTPKPSDHRFEKGSYLYIYYDASTRQARIEVANNPNTPDQDAFYGYLNSAHIQHSSHFPTRCSLTVDGVAGSVQQQTSQYDWRLPGMESRKAPNDLPRIHTVDLYFWTLVDANQFLDVIERILPASHLATDRPNAEMDQPISPVVQQLESIAVSDPAYQNGQTPNSRSEPATLVQTPPHISSLPPPPVGGPSSDQINSTASQPSQGEQRDSATFAPLPYNPAAPAAPEPIQHREKTPPPEDGSNGTGLAAALAADQGIPYTSPHQMGISQAGTSFAPPPTSTPGLQYPGMLATAPVGYGSPPPSVGLTHSSSFSPQPSGHSAAPCPPYSQVFSQGQVWPGGAAQGAPTFAPPPQDPNAHLYTHEVYGTPQSPPQQSGQATPMSNYSNYSYGQPSGNAPVSSEYDIHTQLYRPTEAEASGHGQKYAQKAMKAPGQRPRRLEDNAMKLEKGVNRFLKKLEKKI</sequence>